<organism evidence="1">
    <name type="scientific">Octopus bimaculoides</name>
    <name type="common">California two-spotted octopus</name>
    <dbReference type="NCBI Taxonomy" id="37653"/>
    <lineage>
        <taxon>Eukaryota</taxon>
        <taxon>Metazoa</taxon>
        <taxon>Spiralia</taxon>
        <taxon>Lophotrochozoa</taxon>
        <taxon>Mollusca</taxon>
        <taxon>Cephalopoda</taxon>
        <taxon>Coleoidea</taxon>
        <taxon>Octopodiformes</taxon>
        <taxon>Octopoda</taxon>
        <taxon>Incirrata</taxon>
        <taxon>Octopodidae</taxon>
        <taxon>Octopus</taxon>
    </lineage>
</organism>
<proteinExistence type="predicted"/>
<dbReference type="EMBL" id="KQ424096">
    <property type="protein sequence ID" value="KOF71586.1"/>
    <property type="molecule type" value="Genomic_DNA"/>
</dbReference>
<dbReference type="AlphaFoldDB" id="A0A0L8G3I6"/>
<protein>
    <submittedName>
        <fullName evidence="1">Uncharacterized protein</fullName>
    </submittedName>
</protein>
<reference evidence="1" key="1">
    <citation type="submission" date="2015-07" db="EMBL/GenBank/DDBJ databases">
        <title>MeaNS - Measles Nucleotide Surveillance Program.</title>
        <authorList>
            <person name="Tran T."/>
            <person name="Druce J."/>
        </authorList>
    </citation>
    <scope>NUCLEOTIDE SEQUENCE</scope>
    <source>
        <strain evidence="1">UCB-OBI-ISO-001</strain>
        <tissue evidence="1">Gonad</tissue>
    </source>
</reference>
<name>A0A0L8G3I6_OCTBM</name>
<gene>
    <name evidence="1" type="ORF">OCBIM_22000864mg</name>
</gene>
<evidence type="ECO:0000313" key="1">
    <source>
        <dbReference type="EMBL" id="KOF71586.1"/>
    </source>
</evidence>
<sequence length="56" mass="6037">MFMMADSCNRVSALTLSLLPWPVSKHVADTCYAVKGSCSAQMAEQKTAAKCCNTVH</sequence>
<accession>A0A0L8G3I6</accession>